<dbReference type="SMART" id="SM00353">
    <property type="entry name" value="HLH"/>
    <property type="match status" value="1"/>
</dbReference>
<sequence length="273" mass="30352">MLPFRRFYGFESWLDDESGRGRGRGRGRGGGYVPKEMELNDNNNNNNRRSSKTERKSKEACRSHRDAERRRRQRINDHLTTLRSLLPSTVKSDKASLLAEVVQHVKRLRKQADDVAHGESSSCSSSEPGSACSEALDAAEPCQFPGASDEATVSYCVGEPKRMKVTLCCEDRPGLNQDLTQAIRSVRAKAVHAEMMTIGGRTKNVVVIQWDDAKEEEKEVGALERAFKAVIENRALVQPLVGRVVLGQKRARDSYASTWEVDSDFLLGTAASI</sequence>
<dbReference type="InterPro" id="IPR002912">
    <property type="entry name" value="ACT_dom"/>
</dbReference>
<feature type="region of interest" description="Disordered" evidence="6">
    <location>
        <begin position="18"/>
        <end position="75"/>
    </location>
</feature>
<dbReference type="SUPFAM" id="SSF47459">
    <property type="entry name" value="HLH, helix-loop-helix DNA-binding domain"/>
    <property type="match status" value="1"/>
</dbReference>
<evidence type="ECO:0000256" key="4">
    <source>
        <dbReference type="ARBA" id="ARBA00023163"/>
    </source>
</evidence>
<dbReference type="PANTHER" id="PTHR45844">
    <property type="entry name" value="TRANSCRIPTION FACTOR BHLH30"/>
    <property type="match status" value="1"/>
</dbReference>
<dbReference type="GO" id="GO:0003677">
    <property type="term" value="F:DNA binding"/>
    <property type="evidence" value="ECO:0007669"/>
    <property type="project" value="UniProtKB-KW"/>
</dbReference>
<evidence type="ECO:0000256" key="3">
    <source>
        <dbReference type="ARBA" id="ARBA00023125"/>
    </source>
</evidence>
<dbReference type="Proteomes" id="UP001372338">
    <property type="component" value="Unassembled WGS sequence"/>
</dbReference>
<organism evidence="9 10">
    <name type="scientific">Crotalaria pallida</name>
    <name type="common">Smooth rattlebox</name>
    <name type="synonym">Crotalaria striata</name>
    <dbReference type="NCBI Taxonomy" id="3830"/>
    <lineage>
        <taxon>Eukaryota</taxon>
        <taxon>Viridiplantae</taxon>
        <taxon>Streptophyta</taxon>
        <taxon>Embryophyta</taxon>
        <taxon>Tracheophyta</taxon>
        <taxon>Spermatophyta</taxon>
        <taxon>Magnoliopsida</taxon>
        <taxon>eudicotyledons</taxon>
        <taxon>Gunneridae</taxon>
        <taxon>Pentapetalae</taxon>
        <taxon>rosids</taxon>
        <taxon>fabids</taxon>
        <taxon>Fabales</taxon>
        <taxon>Fabaceae</taxon>
        <taxon>Papilionoideae</taxon>
        <taxon>50 kb inversion clade</taxon>
        <taxon>genistoids sensu lato</taxon>
        <taxon>core genistoids</taxon>
        <taxon>Crotalarieae</taxon>
        <taxon>Crotalaria</taxon>
    </lineage>
</organism>
<reference evidence="9 10" key="1">
    <citation type="submission" date="2024-01" db="EMBL/GenBank/DDBJ databases">
        <title>The genomes of 5 underutilized Papilionoideae crops provide insights into root nodulation and disease resistanc.</title>
        <authorList>
            <person name="Yuan L."/>
        </authorList>
    </citation>
    <scope>NUCLEOTIDE SEQUENCE [LARGE SCALE GENOMIC DNA]</scope>
    <source>
        <strain evidence="9">ZHUSHIDOU_FW_LH</strain>
        <tissue evidence="9">Leaf</tissue>
    </source>
</reference>
<name>A0AAN9FPN1_CROPI</name>
<dbReference type="InterPro" id="IPR011598">
    <property type="entry name" value="bHLH_dom"/>
</dbReference>
<dbReference type="AlphaFoldDB" id="A0AAN9FPN1"/>
<dbReference type="GO" id="GO:0046983">
    <property type="term" value="F:protein dimerization activity"/>
    <property type="evidence" value="ECO:0007669"/>
    <property type="project" value="InterPro"/>
</dbReference>
<dbReference type="GO" id="GO:0005634">
    <property type="term" value="C:nucleus"/>
    <property type="evidence" value="ECO:0007669"/>
    <property type="project" value="UniProtKB-SubCell"/>
</dbReference>
<keyword evidence="4" id="KW-0804">Transcription</keyword>
<comment type="subcellular location">
    <subcellularLocation>
        <location evidence="1">Nucleus</location>
    </subcellularLocation>
</comment>
<evidence type="ECO:0000256" key="5">
    <source>
        <dbReference type="ARBA" id="ARBA00023242"/>
    </source>
</evidence>
<keyword evidence="2" id="KW-0805">Transcription regulation</keyword>
<dbReference type="Gene3D" id="3.30.70.260">
    <property type="match status" value="1"/>
</dbReference>
<evidence type="ECO:0000256" key="2">
    <source>
        <dbReference type="ARBA" id="ARBA00023015"/>
    </source>
</evidence>
<evidence type="ECO:0000313" key="10">
    <source>
        <dbReference type="Proteomes" id="UP001372338"/>
    </source>
</evidence>
<dbReference type="Pfam" id="PF00010">
    <property type="entry name" value="HLH"/>
    <property type="match status" value="1"/>
</dbReference>
<feature type="domain" description="BHLH" evidence="7">
    <location>
        <begin position="59"/>
        <end position="108"/>
    </location>
</feature>
<dbReference type="PANTHER" id="PTHR45844:SF16">
    <property type="entry name" value="TRANSCRIPTION FACTOR BHLH30-LIKE"/>
    <property type="match status" value="1"/>
</dbReference>
<evidence type="ECO:0000259" key="8">
    <source>
        <dbReference type="PROSITE" id="PS51671"/>
    </source>
</evidence>
<dbReference type="CDD" id="cd04873">
    <property type="entry name" value="ACT_UUR-ACR-like"/>
    <property type="match status" value="1"/>
</dbReference>
<evidence type="ECO:0008006" key="11">
    <source>
        <dbReference type="Google" id="ProtNLM"/>
    </source>
</evidence>
<evidence type="ECO:0000313" key="9">
    <source>
        <dbReference type="EMBL" id="KAK7275838.1"/>
    </source>
</evidence>
<keyword evidence="10" id="KW-1185">Reference proteome</keyword>
<dbReference type="InterPro" id="IPR045865">
    <property type="entry name" value="ACT-like_dom_sf"/>
</dbReference>
<protein>
    <recommendedName>
        <fullName evidence="11">BHLH domain-containing protein</fullName>
    </recommendedName>
</protein>
<proteinExistence type="predicted"/>
<gene>
    <name evidence="9" type="ORF">RIF29_16964</name>
</gene>
<dbReference type="Gene3D" id="4.10.280.10">
    <property type="entry name" value="Helix-loop-helix DNA-binding domain"/>
    <property type="match status" value="1"/>
</dbReference>
<evidence type="ECO:0000259" key="7">
    <source>
        <dbReference type="PROSITE" id="PS50888"/>
    </source>
</evidence>
<dbReference type="PROSITE" id="PS50888">
    <property type="entry name" value="BHLH"/>
    <property type="match status" value="1"/>
</dbReference>
<dbReference type="GO" id="GO:0003700">
    <property type="term" value="F:DNA-binding transcription factor activity"/>
    <property type="evidence" value="ECO:0007669"/>
    <property type="project" value="InterPro"/>
</dbReference>
<dbReference type="SUPFAM" id="SSF55021">
    <property type="entry name" value="ACT-like"/>
    <property type="match status" value="1"/>
</dbReference>
<comment type="caution">
    <text evidence="9">The sequence shown here is derived from an EMBL/GenBank/DDBJ whole genome shotgun (WGS) entry which is preliminary data.</text>
</comment>
<dbReference type="EMBL" id="JAYWIO010000003">
    <property type="protein sequence ID" value="KAK7275838.1"/>
    <property type="molecule type" value="Genomic_DNA"/>
</dbReference>
<dbReference type="PROSITE" id="PS51671">
    <property type="entry name" value="ACT"/>
    <property type="match status" value="1"/>
</dbReference>
<feature type="compositionally biased region" description="Basic and acidic residues" evidence="6">
    <location>
        <begin position="51"/>
        <end position="75"/>
    </location>
</feature>
<accession>A0AAN9FPN1</accession>
<dbReference type="InterPro" id="IPR045847">
    <property type="entry name" value="AIG1-like"/>
</dbReference>
<dbReference type="InterPro" id="IPR036638">
    <property type="entry name" value="HLH_DNA-bd_sf"/>
</dbReference>
<keyword evidence="5" id="KW-0539">Nucleus</keyword>
<evidence type="ECO:0000256" key="6">
    <source>
        <dbReference type="SAM" id="MobiDB-lite"/>
    </source>
</evidence>
<evidence type="ECO:0000256" key="1">
    <source>
        <dbReference type="ARBA" id="ARBA00004123"/>
    </source>
</evidence>
<keyword evidence="3" id="KW-0238">DNA-binding</keyword>
<feature type="domain" description="ACT" evidence="8">
    <location>
        <begin position="164"/>
        <end position="243"/>
    </location>
</feature>